<dbReference type="EMBL" id="NBIV01000076">
    <property type="protein sequence ID" value="PXF44961.1"/>
    <property type="molecule type" value="Genomic_DNA"/>
</dbReference>
<dbReference type="InterPro" id="IPR007110">
    <property type="entry name" value="Ig-like_dom"/>
</dbReference>
<evidence type="ECO:0000313" key="2">
    <source>
        <dbReference type="EMBL" id="PXF44961.1"/>
    </source>
</evidence>
<comment type="caution">
    <text evidence="2">The sequence shown here is derived from an EMBL/GenBank/DDBJ whole genome shotgun (WGS) entry which is preliminary data.</text>
</comment>
<evidence type="ECO:0000259" key="1">
    <source>
        <dbReference type="PROSITE" id="PS50835"/>
    </source>
</evidence>
<protein>
    <recommendedName>
        <fullName evidence="1">Ig-like domain-containing protein</fullName>
    </recommendedName>
</protein>
<evidence type="ECO:0000313" key="3">
    <source>
        <dbReference type="Proteomes" id="UP000247409"/>
    </source>
</evidence>
<sequence length="226" mass="25035">MTSLNQYCFVSGTKTYKFGYNSVPNVTVTSAPDDADFTRSAMLYDGQTYRFYCFKSTTKDTIYQFAWSGSSYVWGAKGSIPELTITGLPDDADLSQFGMLHDSGKYRLYVKKLGSASIYQCAWDGSSYAFGASGAIPEMAVVGFPADADLTRWDMLHDGSDYRFYCLSAIDGTKVYQGAFKYGEGYKYAHNSIPTLSMTESPPTSTCTSICMLHDGRNYRLYTPSS</sequence>
<dbReference type="AlphaFoldDB" id="A0A2V3IS65"/>
<keyword evidence="3" id="KW-1185">Reference proteome</keyword>
<dbReference type="Proteomes" id="UP000247409">
    <property type="component" value="Unassembled WGS sequence"/>
</dbReference>
<gene>
    <name evidence="2" type="ORF">BWQ96_05261</name>
</gene>
<dbReference type="PROSITE" id="PS50835">
    <property type="entry name" value="IG_LIKE"/>
    <property type="match status" value="1"/>
</dbReference>
<accession>A0A2V3IS65</accession>
<reference evidence="2 3" key="1">
    <citation type="journal article" date="2018" name="Mol. Biol. Evol.">
        <title>Analysis of the draft genome of the red seaweed Gracilariopsis chorda provides insights into genome size evolution in Rhodophyta.</title>
        <authorList>
            <person name="Lee J."/>
            <person name="Yang E.C."/>
            <person name="Graf L."/>
            <person name="Yang J.H."/>
            <person name="Qiu H."/>
            <person name="Zel Zion U."/>
            <person name="Chan C.X."/>
            <person name="Stephens T.G."/>
            <person name="Weber A.P.M."/>
            <person name="Boo G.H."/>
            <person name="Boo S.M."/>
            <person name="Kim K.M."/>
            <person name="Shin Y."/>
            <person name="Jung M."/>
            <person name="Lee S.J."/>
            <person name="Yim H.S."/>
            <person name="Lee J.H."/>
            <person name="Bhattacharya D."/>
            <person name="Yoon H.S."/>
        </authorList>
    </citation>
    <scope>NUCLEOTIDE SEQUENCE [LARGE SCALE GENOMIC DNA]</scope>
    <source>
        <strain evidence="2 3">SKKU-2015</strain>
        <tissue evidence="2">Whole body</tissue>
    </source>
</reference>
<feature type="domain" description="Ig-like" evidence="1">
    <location>
        <begin position="24"/>
        <end position="121"/>
    </location>
</feature>
<name>A0A2V3IS65_9FLOR</name>
<organism evidence="2 3">
    <name type="scientific">Gracilariopsis chorda</name>
    <dbReference type="NCBI Taxonomy" id="448386"/>
    <lineage>
        <taxon>Eukaryota</taxon>
        <taxon>Rhodophyta</taxon>
        <taxon>Florideophyceae</taxon>
        <taxon>Rhodymeniophycidae</taxon>
        <taxon>Gracilariales</taxon>
        <taxon>Gracilariaceae</taxon>
        <taxon>Gracilariopsis</taxon>
    </lineage>
</organism>
<proteinExistence type="predicted"/>